<protein>
    <submittedName>
        <fullName evidence="2">Uncharacterized protein</fullName>
    </submittedName>
</protein>
<dbReference type="AlphaFoldDB" id="A0A8J5T6Z6"/>
<comment type="caution">
    <text evidence="2">The sequence shown here is derived from an EMBL/GenBank/DDBJ whole genome shotgun (WGS) entry which is preliminary data.</text>
</comment>
<dbReference type="PANTHER" id="PTHR47865:SF1">
    <property type="entry name" value="OS08G0106700 PROTEIN"/>
    <property type="match status" value="1"/>
</dbReference>
<feature type="region of interest" description="Disordered" evidence="1">
    <location>
        <begin position="119"/>
        <end position="149"/>
    </location>
</feature>
<feature type="compositionally biased region" description="Low complexity" evidence="1">
    <location>
        <begin position="207"/>
        <end position="221"/>
    </location>
</feature>
<dbReference type="EMBL" id="JAAALK010000284">
    <property type="protein sequence ID" value="KAG8067881.1"/>
    <property type="molecule type" value="Genomic_DNA"/>
</dbReference>
<dbReference type="Proteomes" id="UP000729402">
    <property type="component" value="Unassembled WGS sequence"/>
</dbReference>
<accession>A0A8J5T6Z6</accession>
<reference evidence="2" key="2">
    <citation type="submission" date="2021-02" db="EMBL/GenBank/DDBJ databases">
        <authorList>
            <person name="Kimball J.A."/>
            <person name="Haas M.W."/>
            <person name="Macchietto M."/>
            <person name="Kono T."/>
            <person name="Duquette J."/>
            <person name="Shao M."/>
        </authorList>
    </citation>
    <scope>NUCLEOTIDE SEQUENCE</scope>
    <source>
        <tissue evidence="2">Fresh leaf tissue</tissue>
    </source>
</reference>
<name>A0A8J5T6Z6_ZIZPA</name>
<keyword evidence="3" id="KW-1185">Reference proteome</keyword>
<organism evidence="2 3">
    <name type="scientific">Zizania palustris</name>
    <name type="common">Northern wild rice</name>
    <dbReference type="NCBI Taxonomy" id="103762"/>
    <lineage>
        <taxon>Eukaryota</taxon>
        <taxon>Viridiplantae</taxon>
        <taxon>Streptophyta</taxon>
        <taxon>Embryophyta</taxon>
        <taxon>Tracheophyta</taxon>
        <taxon>Spermatophyta</taxon>
        <taxon>Magnoliopsida</taxon>
        <taxon>Liliopsida</taxon>
        <taxon>Poales</taxon>
        <taxon>Poaceae</taxon>
        <taxon>BOP clade</taxon>
        <taxon>Oryzoideae</taxon>
        <taxon>Oryzeae</taxon>
        <taxon>Zizaniinae</taxon>
        <taxon>Zizania</taxon>
    </lineage>
</organism>
<evidence type="ECO:0000256" key="1">
    <source>
        <dbReference type="SAM" id="MobiDB-lite"/>
    </source>
</evidence>
<proteinExistence type="predicted"/>
<evidence type="ECO:0000313" key="3">
    <source>
        <dbReference type="Proteomes" id="UP000729402"/>
    </source>
</evidence>
<dbReference type="PANTHER" id="PTHR47865">
    <property type="entry name" value="OS05G0580550 PROTEIN"/>
    <property type="match status" value="1"/>
</dbReference>
<gene>
    <name evidence="2" type="ORF">GUJ93_ZPchr0005g14400</name>
</gene>
<evidence type="ECO:0000313" key="2">
    <source>
        <dbReference type="EMBL" id="KAG8067881.1"/>
    </source>
</evidence>
<reference evidence="2" key="1">
    <citation type="journal article" date="2021" name="bioRxiv">
        <title>Whole Genome Assembly and Annotation of Northern Wild Rice, Zizania palustris L., Supports a Whole Genome Duplication in the Zizania Genus.</title>
        <authorList>
            <person name="Haas M."/>
            <person name="Kono T."/>
            <person name="Macchietto M."/>
            <person name="Millas R."/>
            <person name="McGilp L."/>
            <person name="Shao M."/>
            <person name="Duquette J."/>
            <person name="Hirsch C.N."/>
            <person name="Kimball J."/>
        </authorList>
    </citation>
    <scope>NUCLEOTIDE SEQUENCE</scope>
    <source>
        <tissue evidence="2">Fresh leaf tissue</tissue>
    </source>
</reference>
<dbReference type="OrthoDB" id="719620at2759"/>
<feature type="compositionally biased region" description="Polar residues" evidence="1">
    <location>
        <begin position="130"/>
        <end position="140"/>
    </location>
</feature>
<feature type="region of interest" description="Disordered" evidence="1">
    <location>
        <begin position="203"/>
        <end position="222"/>
    </location>
</feature>
<sequence>MDSKSINFCANFLANLVSEGKKTSTGFKKVHLNGCANALNDHFKINRTADQIANHLKTLKKNIPELTTSRTSVLLVGMKLISSLLLIMNTTQIILRMEKISVATGQFVRTSQEQFSVDMCDNSHKDGMTPNESGTSSGNKPSKRAKKDDSVVDGLVGAIDRGTETLASLAEVIKEVAAAKTTPEGLFEEVDNLPAPHFFLPKKSVGSSSSRRPTLESSPPLALEPSRTVGSLRVVLSVSFPPALAAGIAGLEAARLAGWEGIVPSYQIP</sequence>